<proteinExistence type="predicted"/>
<dbReference type="AlphaFoldDB" id="A0A915HR19"/>
<dbReference type="Pfam" id="PF19440">
    <property type="entry name" value="TTC7_N"/>
    <property type="match status" value="1"/>
</dbReference>
<sequence>MDVGSPNQAILNVENANFGLQNGNLNTETAFRPAHRVEEAFLLLNISHSLLCKEAVLSRAEEHREAREK</sequence>
<dbReference type="WBParaSite" id="nRc.2.0.1.t03817-RA">
    <property type="protein sequence ID" value="nRc.2.0.1.t03817-RA"/>
    <property type="gene ID" value="nRc.2.0.1.g03817"/>
</dbReference>
<dbReference type="InterPro" id="IPR045819">
    <property type="entry name" value="TTC7_N"/>
</dbReference>
<organism evidence="2 3">
    <name type="scientific">Romanomermis culicivorax</name>
    <name type="common">Nematode worm</name>
    <dbReference type="NCBI Taxonomy" id="13658"/>
    <lineage>
        <taxon>Eukaryota</taxon>
        <taxon>Metazoa</taxon>
        <taxon>Ecdysozoa</taxon>
        <taxon>Nematoda</taxon>
        <taxon>Enoplea</taxon>
        <taxon>Dorylaimia</taxon>
        <taxon>Mermithida</taxon>
        <taxon>Mermithoidea</taxon>
        <taxon>Mermithidae</taxon>
        <taxon>Romanomermis</taxon>
    </lineage>
</organism>
<evidence type="ECO:0000313" key="2">
    <source>
        <dbReference type="Proteomes" id="UP000887565"/>
    </source>
</evidence>
<evidence type="ECO:0000259" key="1">
    <source>
        <dbReference type="Pfam" id="PF19440"/>
    </source>
</evidence>
<keyword evidence="2" id="KW-1185">Reference proteome</keyword>
<evidence type="ECO:0000313" key="3">
    <source>
        <dbReference type="WBParaSite" id="nRc.2.0.1.t03817-RA"/>
    </source>
</evidence>
<protein>
    <submittedName>
        <fullName evidence="3">Tetratricopeptide repeat protein 7 N-terminal domain-containing protein</fullName>
    </submittedName>
</protein>
<accession>A0A915HR19</accession>
<name>A0A915HR19_ROMCU</name>
<reference evidence="3" key="1">
    <citation type="submission" date="2022-11" db="UniProtKB">
        <authorList>
            <consortium name="WormBaseParasite"/>
        </authorList>
    </citation>
    <scope>IDENTIFICATION</scope>
</reference>
<feature type="domain" description="Tetratricopeptide repeat protein 7 N-terminal" evidence="1">
    <location>
        <begin position="25"/>
        <end position="68"/>
    </location>
</feature>
<dbReference type="Proteomes" id="UP000887565">
    <property type="component" value="Unplaced"/>
</dbReference>